<dbReference type="AlphaFoldDB" id="A0A2M4C8J3"/>
<feature type="signal peptide" evidence="1">
    <location>
        <begin position="1"/>
        <end position="19"/>
    </location>
</feature>
<dbReference type="EMBL" id="GGFJ01012502">
    <property type="protein sequence ID" value="MBW61643.1"/>
    <property type="molecule type" value="Transcribed_RNA"/>
</dbReference>
<protein>
    <submittedName>
        <fullName evidence="2">Putative secreted protein</fullName>
    </submittedName>
</protein>
<feature type="chain" id="PRO_5014663065" evidence="1">
    <location>
        <begin position="20"/>
        <end position="102"/>
    </location>
</feature>
<keyword evidence="1" id="KW-0732">Signal</keyword>
<evidence type="ECO:0000256" key="1">
    <source>
        <dbReference type="SAM" id="SignalP"/>
    </source>
</evidence>
<organism evidence="2">
    <name type="scientific">Anopheles marajoara</name>
    <dbReference type="NCBI Taxonomy" id="58244"/>
    <lineage>
        <taxon>Eukaryota</taxon>
        <taxon>Metazoa</taxon>
        <taxon>Ecdysozoa</taxon>
        <taxon>Arthropoda</taxon>
        <taxon>Hexapoda</taxon>
        <taxon>Insecta</taxon>
        <taxon>Pterygota</taxon>
        <taxon>Neoptera</taxon>
        <taxon>Endopterygota</taxon>
        <taxon>Diptera</taxon>
        <taxon>Nematocera</taxon>
        <taxon>Culicoidea</taxon>
        <taxon>Culicidae</taxon>
        <taxon>Anophelinae</taxon>
        <taxon>Anopheles</taxon>
    </lineage>
</organism>
<sequence length="102" mass="11540">MCLGVLCVCVCFRVLPSAGRIDPAWIDHRRTRLSAVDNGSRVRFYSRLPKTGLTTPIELDGMIICLSDPSPRCFSRFSLSECCWTLAVAIRKLFHFPPFLFS</sequence>
<proteinExistence type="predicted"/>
<accession>A0A2M4C8J3</accession>
<name>A0A2M4C8J3_9DIPT</name>
<reference evidence="2" key="1">
    <citation type="submission" date="2018-01" db="EMBL/GenBank/DDBJ databases">
        <title>An insight into the sialome of Amazonian anophelines.</title>
        <authorList>
            <person name="Ribeiro J.M."/>
            <person name="Scarpassa V."/>
            <person name="Calvo E."/>
        </authorList>
    </citation>
    <scope>NUCLEOTIDE SEQUENCE</scope>
    <source>
        <tissue evidence="2">Salivary glands</tissue>
    </source>
</reference>
<evidence type="ECO:0000313" key="2">
    <source>
        <dbReference type="EMBL" id="MBW61643.1"/>
    </source>
</evidence>